<comment type="caution">
    <text evidence="1">The sequence shown here is derived from an EMBL/GenBank/DDBJ whole genome shotgun (WGS) entry which is preliminary data.</text>
</comment>
<accession>A0A9N9VI01</accession>
<keyword evidence="2" id="KW-1185">Reference proteome</keyword>
<dbReference type="AlphaFoldDB" id="A0A9N9VI01"/>
<sequence length="107" mass="12522">MLVEVVEFKEALDNKDIEAIIKECWQYAVDTLKCEDIKNYLSDQKEQRLKDIAGDKFDALWINRKENPQAFNALINRTKTTHIRLPKVRCDQGPFDEDPGHGRFGVW</sequence>
<protein>
    <submittedName>
        <fullName evidence="1">Uncharacterized protein</fullName>
    </submittedName>
</protein>
<name>A0A9N9VI01_9HYPO</name>
<proteinExistence type="predicted"/>
<dbReference type="OrthoDB" id="10292558at2759"/>
<evidence type="ECO:0000313" key="2">
    <source>
        <dbReference type="Proteomes" id="UP000696573"/>
    </source>
</evidence>
<reference evidence="1" key="1">
    <citation type="submission" date="2021-10" db="EMBL/GenBank/DDBJ databases">
        <authorList>
            <person name="Piombo E."/>
        </authorList>
    </citation>
    <scope>NUCLEOTIDE SEQUENCE</scope>
</reference>
<evidence type="ECO:0000313" key="1">
    <source>
        <dbReference type="EMBL" id="CAH0023491.1"/>
    </source>
</evidence>
<organism evidence="1 2">
    <name type="scientific">Clonostachys rhizophaga</name>
    <dbReference type="NCBI Taxonomy" id="160324"/>
    <lineage>
        <taxon>Eukaryota</taxon>
        <taxon>Fungi</taxon>
        <taxon>Dikarya</taxon>
        <taxon>Ascomycota</taxon>
        <taxon>Pezizomycotina</taxon>
        <taxon>Sordariomycetes</taxon>
        <taxon>Hypocreomycetidae</taxon>
        <taxon>Hypocreales</taxon>
        <taxon>Bionectriaceae</taxon>
        <taxon>Clonostachys</taxon>
    </lineage>
</organism>
<gene>
    <name evidence="1" type="ORF">CRHIZ90672A_00010935</name>
</gene>
<dbReference type="EMBL" id="CABFNQ020000692">
    <property type="protein sequence ID" value="CAH0023491.1"/>
    <property type="molecule type" value="Genomic_DNA"/>
</dbReference>
<dbReference type="Proteomes" id="UP000696573">
    <property type="component" value="Unassembled WGS sequence"/>
</dbReference>